<accession>A0ABY8FPF3</accession>
<keyword evidence="2" id="KW-1185">Reference proteome</keyword>
<dbReference type="EMBL" id="CP121106">
    <property type="protein sequence ID" value="WFL76886.1"/>
    <property type="molecule type" value="Genomic_DNA"/>
</dbReference>
<gene>
    <name evidence="1" type="ORF">P7228_12920</name>
</gene>
<name>A0ABY8FPF3_9SPHN</name>
<sequence>MFATLLLAALPSYIADTAIFERVEVADELVVTTFGVIEDSRCNSPRLCFDDDRLIVAAIVRYQGREREYAIELGAPIYLDDGVLLLAGTATPPREGGAIHLKDYRLDWAFEPYAEE</sequence>
<evidence type="ECO:0000313" key="1">
    <source>
        <dbReference type="EMBL" id="WFL76886.1"/>
    </source>
</evidence>
<protein>
    <recommendedName>
        <fullName evidence="3">DUF2155 domain-containing protein</fullName>
    </recommendedName>
</protein>
<dbReference type="RefSeq" id="WP_278015645.1">
    <property type="nucleotide sequence ID" value="NZ_CP121106.1"/>
</dbReference>
<evidence type="ECO:0000313" key="2">
    <source>
        <dbReference type="Proteomes" id="UP001215827"/>
    </source>
</evidence>
<proteinExistence type="predicted"/>
<reference evidence="1 2" key="1">
    <citation type="submission" date="2023-03" db="EMBL/GenBank/DDBJ databases">
        <title>Altererythrobacter sp. CAU 1644 isolated from sand.</title>
        <authorList>
            <person name="Kim W."/>
        </authorList>
    </citation>
    <scope>NUCLEOTIDE SEQUENCE [LARGE SCALE GENOMIC DNA]</scope>
    <source>
        <strain evidence="1 2">CAU 1644</strain>
    </source>
</reference>
<evidence type="ECO:0008006" key="3">
    <source>
        <dbReference type="Google" id="ProtNLM"/>
    </source>
</evidence>
<dbReference type="Proteomes" id="UP001215827">
    <property type="component" value="Chromosome"/>
</dbReference>
<organism evidence="1 2">
    <name type="scientific">Altererythrobacter arenosus</name>
    <dbReference type="NCBI Taxonomy" id="3032592"/>
    <lineage>
        <taxon>Bacteria</taxon>
        <taxon>Pseudomonadati</taxon>
        <taxon>Pseudomonadota</taxon>
        <taxon>Alphaproteobacteria</taxon>
        <taxon>Sphingomonadales</taxon>
        <taxon>Erythrobacteraceae</taxon>
        <taxon>Altererythrobacter</taxon>
    </lineage>
</organism>